<dbReference type="Gene3D" id="1.10.10.60">
    <property type="entry name" value="Homeodomain-like"/>
    <property type="match status" value="1"/>
</dbReference>
<dbReference type="SUPFAM" id="SSF46689">
    <property type="entry name" value="Homeodomain-like"/>
    <property type="match status" value="1"/>
</dbReference>
<keyword evidence="1" id="KW-0678">Repressor</keyword>
<evidence type="ECO:0000256" key="3">
    <source>
        <dbReference type="ARBA" id="ARBA00023125"/>
    </source>
</evidence>
<dbReference type="SUPFAM" id="SSF48498">
    <property type="entry name" value="Tetracyclin repressor-like, C-terminal domain"/>
    <property type="match status" value="1"/>
</dbReference>
<dbReference type="EMBL" id="JBHSGI010000002">
    <property type="protein sequence ID" value="MFC4667506.1"/>
    <property type="molecule type" value="Genomic_DNA"/>
</dbReference>
<keyword evidence="2" id="KW-0805">Transcription regulation</keyword>
<dbReference type="PANTHER" id="PTHR30055">
    <property type="entry name" value="HTH-TYPE TRANSCRIPTIONAL REGULATOR RUTR"/>
    <property type="match status" value="1"/>
</dbReference>
<reference evidence="8" key="1">
    <citation type="journal article" date="2019" name="Int. J. Syst. Evol. Microbiol.">
        <title>The Global Catalogue of Microorganisms (GCM) 10K type strain sequencing project: providing services to taxonomists for standard genome sequencing and annotation.</title>
        <authorList>
            <consortium name="The Broad Institute Genomics Platform"/>
            <consortium name="The Broad Institute Genome Sequencing Center for Infectious Disease"/>
            <person name="Wu L."/>
            <person name="Ma J."/>
        </authorList>
    </citation>
    <scope>NUCLEOTIDE SEQUENCE [LARGE SCALE GENOMIC DNA]</scope>
    <source>
        <strain evidence="8">CGMCC 4.7283</strain>
    </source>
</reference>
<dbReference type="Pfam" id="PF17932">
    <property type="entry name" value="TetR_C_24"/>
    <property type="match status" value="1"/>
</dbReference>
<protein>
    <submittedName>
        <fullName evidence="7">TetR/AcrR family transcriptional regulator</fullName>
    </submittedName>
</protein>
<keyword evidence="4" id="KW-0804">Transcription</keyword>
<dbReference type="RefSeq" id="WP_380715737.1">
    <property type="nucleotide sequence ID" value="NZ_JBHSGI010000002.1"/>
</dbReference>
<evidence type="ECO:0000256" key="1">
    <source>
        <dbReference type="ARBA" id="ARBA00022491"/>
    </source>
</evidence>
<dbReference type="Pfam" id="PF00440">
    <property type="entry name" value="TetR_N"/>
    <property type="match status" value="1"/>
</dbReference>
<dbReference type="InterPro" id="IPR036271">
    <property type="entry name" value="Tet_transcr_reg_TetR-rel_C_sf"/>
</dbReference>
<evidence type="ECO:0000313" key="8">
    <source>
        <dbReference type="Proteomes" id="UP001595973"/>
    </source>
</evidence>
<keyword evidence="3 5" id="KW-0238">DNA-binding</keyword>
<dbReference type="PANTHER" id="PTHR30055:SF175">
    <property type="entry name" value="HTH-TYPE TRANSCRIPTIONAL REPRESSOR KSTR2"/>
    <property type="match status" value="1"/>
</dbReference>
<dbReference type="Gene3D" id="1.10.357.10">
    <property type="entry name" value="Tetracycline Repressor, domain 2"/>
    <property type="match status" value="1"/>
</dbReference>
<organism evidence="7 8">
    <name type="scientific">Seohaeicola nanhaiensis</name>
    <dbReference type="NCBI Taxonomy" id="1387282"/>
    <lineage>
        <taxon>Bacteria</taxon>
        <taxon>Pseudomonadati</taxon>
        <taxon>Pseudomonadota</taxon>
        <taxon>Alphaproteobacteria</taxon>
        <taxon>Rhodobacterales</taxon>
        <taxon>Roseobacteraceae</taxon>
        <taxon>Seohaeicola</taxon>
    </lineage>
</organism>
<sequence>MGDSDTNFREMIADEWRGALNDSERKQEMRRLTLVRAAGRAFGRKGFHKTTLDEIAAELSVTKPMLYRYVKSKQEILYECHQMAITMAEEAYESAMTTGQRPLERIGLFAEDYVARITSTLGSCVVLTEFFSMTHEDTIRIQTRRARLDRQLRSLVADAIKQGEIAPCDPKMAVFFFMGAINGISRWFMADGTLEGPEIARIFAAHITASLNPIALQSADQ</sequence>
<dbReference type="PROSITE" id="PS50977">
    <property type="entry name" value="HTH_TETR_2"/>
    <property type="match status" value="1"/>
</dbReference>
<feature type="DNA-binding region" description="H-T-H motif" evidence="5">
    <location>
        <begin position="51"/>
        <end position="70"/>
    </location>
</feature>
<dbReference type="Proteomes" id="UP001595973">
    <property type="component" value="Unassembled WGS sequence"/>
</dbReference>
<evidence type="ECO:0000256" key="2">
    <source>
        <dbReference type="ARBA" id="ARBA00023015"/>
    </source>
</evidence>
<accession>A0ABV9KCZ5</accession>
<keyword evidence="8" id="KW-1185">Reference proteome</keyword>
<evidence type="ECO:0000313" key="7">
    <source>
        <dbReference type="EMBL" id="MFC4667506.1"/>
    </source>
</evidence>
<evidence type="ECO:0000259" key="6">
    <source>
        <dbReference type="PROSITE" id="PS50977"/>
    </source>
</evidence>
<dbReference type="PRINTS" id="PR00455">
    <property type="entry name" value="HTHTETR"/>
</dbReference>
<evidence type="ECO:0000256" key="4">
    <source>
        <dbReference type="ARBA" id="ARBA00023163"/>
    </source>
</evidence>
<dbReference type="InterPro" id="IPR050109">
    <property type="entry name" value="HTH-type_TetR-like_transc_reg"/>
</dbReference>
<feature type="domain" description="HTH tetR-type" evidence="6">
    <location>
        <begin position="28"/>
        <end position="88"/>
    </location>
</feature>
<dbReference type="PROSITE" id="PS01081">
    <property type="entry name" value="HTH_TETR_1"/>
    <property type="match status" value="1"/>
</dbReference>
<name>A0ABV9KCZ5_9RHOB</name>
<dbReference type="InterPro" id="IPR023772">
    <property type="entry name" value="DNA-bd_HTH_TetR-type_CS"/>
</dbReference>
<proteinExistence type="predicted"/>
<evidence type="ECO:0000256" key="5">
    <source>
        <dbReference type="PROSITE-ProRule" id="PRU00335"/>
    </source>
</evidence>
<gene>
    <name evidence="7" type="ORF">ACFO5X_02965</name>
</gene>
<dbReference type="InterPro" id="IPR001647">
    <property type="entry name" value="HTH_TetR"/>
</dbReference>
<dbReference type="InterPro" id="IPR009057">
    <property type="entry name" value="Homeodomain-like_sf"/>
</dbReference>
<comment type="caution">
    <text evidence="7">The sequence shown here is derived from an EMBL/GenBank/DDBJ whole genome shotgun (WGS) entry which is preliminary data.</text>
</comment>
<dbReference type="InterPro" id="IPR041490">
    <property type="entry name" value="KstR2_TetR_C"/>
</dbReference>